<organism evidence="6 7">
    <name type="scientific">Cryomyces antarcticus</name>
    <dbReference type="NCBI Taxonomy" id="329879"/>
    <lineage>
        <taxon>Eukaryota</taxon>
        <taxon>Fungi</taxon>
        <taxon>Dikarya</taxon>
        <taxon>Ascomycota</taxon>
        <taxon>Pezizomycotina</taxon>
        <taxon>Dothideomycetes</taxon>
        <taxon>Dothideomycetes incertae sedis</taxon>
        <taxon>Cryomyces</taxon>
    </lineage>
</organism>
<keyword evidence="1" id="KW-0143">Chaperone</keyword>
<dbReference type="Pfam" id="PF12612">
    <property type="entry name" value="TFCD_C"/>
    <property type="match status" value="1"/>
</dbReference>
<protein>
    <recommendedName>
        <fullName evidence="8">Tubulin-specific chaperone D C-terminal domain-containing protein</fullName>
    </recommendedName>
</protein>
<dbReference type="PROSITE" id="PS50077">
    <property type="entry name" value="HEAT_REPEAT"/>
    <property type="match status" value="1"/>
</dbReference>
<name>A0ABR0LQ12_9PEZI</name>
<dbReference type="EMBL" id="JAVRRA010016806">
    <property type="protein sequence ID" value="KAK5201166.1"/>
    <property type="molecule type" value="Genomic_DNA"/>
</dbReference>
<evidence type="ECO:0000256" key="1">
    <source>
        <dbReference type="ARBA" id="ARBA00023186"/>
    </source>
</evidence>
<evidence type="ECO:0000259" key="4">
    <source>
        <dbReference type="Pfam" id="PF12612"/>
    </source>
</evidence>
<dbReference type="SUPFAM" id="SSF48371">
    <property type="entry name" value="ARM repeat"/>
    <property type="match status" value="1"/>
</dbReference>
<keyword evidence="7" id="KW-1185">Reference proteome</keyword>
<evidence type="ECO:0000313" key="7">
    <source>
        <dbReference type="Proteomes" id="UP001357485"/>
    </source>
</evidence>
<evidence type="ECO:0000313" key="6">
    <source>
        <dbReference type="EMBL" id="KAK5201166.1"/>
    </source>
</evidence>
<sequence length="959" mass="105820">MRAVGLLNSLIPWSLQLFTVPLKSNTSIHHYLGHLSFLNGLVALANSNEIGAFVPSIYDTCRIIAKEDALLFVRSSALAKKLITKSFRNIVLLCIQPTIGAIPSDFLELDSPLEDVIDYLLNVLSDRDTPVRYAASKSLSVIALKLDPQMAREVVGAVLGSLQQDVLWNGPSRNLTAVNPLLWHGLTLTLAHFLFRRTPSTAQLPDILSALLMALTFEQRSATGGSIGTNVRDAACFGIWSLSRRYTTQELLAVDTSSIRAATRHGRESSVVQMLAVELLVTACLDPAGNIRRGSSAALQELIGRHPDTVHEGIPLVQIVDYHAVGLRQRAMTEISFLAASLGKIYRDALFDGLFDWRGVGAPDVLSRNAAAEAMGRLSTLEVRFGVVMGMVNRVKQRLKTVAHRDVEERHGLMMSLASFIDHCEGSCRRSSLPSCHTEERSDKDLKQLVILWSVFDESFNITDRDLTSTALRPELTVVAVSTLIYHLAQIPSINMYSYLTGPSSPAEMQNILHLLSCCIARTEETTLQIAPDAATAFVQWFPPKERERVVEEWLSRVCHASARSAPRDAGYVLSLAKNYRLVCDEAAGQRIVDALTIRCTPEVDVDTRVNALRSLRIMARWTFGSGMEGCRAKIAAAVHAGLNDYTINERGDVGSLVRLEALDVLEEGWAWHSDWDDDSSTEAEERRLYCAVLRLSVEKLDRIRVRAAQRLTGLMCRANETMDPNHRRPFRNNEDNDSLVTSLKSAYSTALAYTPRPSSESETITPSPDTSSVSTYLYYRSLLQLLAPNILPCIRKAILEGYISSAGGGSESVVQASRTALADALAADALPTCGSTYRLVDVCHTFVDILRDNLSTDRIVLPLLEVLAFLFDALIIQRVAEEGTYFRWKTLLSLVQKAHFKSNSIPKLLAAVNVYRGLTEIEVVRGSALTKLASMLLHPFPKVRAAVADSLYTVTEDE</sequence>
<evidence type="ECO:0000256" key="3">
    <source>
        <dbReference type="SAM" id="SignalP"/>
    </source>
</evidence>
<dbReference type="Pfam" id="PF25767">
    <property type="entry name" value="ARM_TBCD_2nd"/>
    <property type="match status" value="1"/>
</dbReference>
<proteinExistence type="predicted"/>
<evidence type="ECO:0000259" key="5">
    <source>
        <dbReference type="Pfam" id="PF25767"/>
    </source>
</evidence>
<dbReference type="InterPro" id="IPR016024">
    <property type="entry name" value="ARM-type_fold"/>
</dbReference>
<dbReference type="InterPro" id="IPR033162">
    <property type="entry name" value="TBCD"/>
</dbReference>
<feature type="non-terminal residue" evidence="6">
    <location>
        <position position="959"/>
    </location>
</feature>
<dbReference type="InterPro" id="IPR022577">
    <property type="entry name" value="TBCD_C"/>
</dbReference>
<evidence type="ECO:0008006" key="8">
    <source>
        <dbReference type="Google" id="ProtNLM"/>
    </source>
</evidence>
<dbReference type="PANTHER" id="PTHR12658">
    <property type="entry name" value="BETA-TUBULIN COFACTOR D"/>
    <property type="match status" value="1"/>
</dbReference>
<dbReference type="InterPro" id="IPR058033">
    <property type="entry name" value="ARM_TBCD_2nd"/>
</dbReference>
<feature type="signal peptide" evidence="3">
    <location>
        <begin position="1"/>
        <end position="16"/>
    </location>
</feature>
<feature type="repeat" description="HEAT" evidence="2">
    <location>
        <begin position="116"/>
        <end position="153"/>
    </location>
</feature>
<dbReference type="InterPro" id="IPR011989">
    <property type="entry name" value="ARM-like"/>
</dbReference>
<dbReference type="PANTHER" id="PTHR12658:SF0">
    <property type="entry name" value="TUBULIN-SPECIFIC CHAPERONE D"/>
    <property type="match status" value="1"/>
</dbReference>
<dbReference type="Gene3D" id="1.25.10.10">
    <property type="entry name" value="Leucine-rich Repeat Variant"/>
    <property type="match status" value="1"/>
</dbReference>
<comment type="caution">
    <text evidence="6">The sequence shown here is derived from an EMBL/GenBank/DDBJ whole genome shotgun (WGS) entry which is preliminary data.</text>
</comment>
<dbReference type="Proteomes" id="UP001357485">
    <property type="component" value="Unassembled WGS sequence"/>
</dbReference>
<keyword evidence="3" id="KW-0732">Signal</keyword>
<gene>
    <name evidence="6" type="ORF">LTR16_003601</name>
</gene>
<feature type="domain" description="Tubulin-folding cofactor D ARM repeats" evidence="5">
    <location>
        <begin position="108"/>
        <end position="314"/>
    </location>
</feature>
<reference evidence="6 7" key="1">
    <citation type="submission" date="2023-08" db="EMBL/GenBank/DDBJ databases">
        <title>Black Yeasts Isolated from many extreme environments.</title>
        <authorList>
            <person name="Coleine C."/>
            <person name="Stajich J.E."/>
            <person name="Selbmann L."/>
        </authorList>
    </citation>
    <scope>NUCLEOTIDE SEQUENCE [LARGE SCALE GENOMIC DNA]</scope>
    <source>
        <strain evidence="6 7">CCFEE 536</strain>
    </source>
</reference>
<evidence type="ECO:0000256" key="2">
    <source>
        <dbReference type="PROSITE-ProRule" id="PRU00103"/>
    </source>
</evidence>
<dbReference type="InterPro" id="IPR021133">
    <property type="entry name" value="HEAT_type_2"/>
</dbReference>
<accession>A0ABR0LQ12</accession>
<feature type="domain" description="Tubulin-folding cofactor D C-terminal" evidence="4">
    <location>
        <begin position="688"/>
        <end position="908"/>
    </location>
</feature>
<feature type="chain" id="PRO_5047048284" description="Tubulin-specific chaperone D C-terminal domain-containing protein" evidence="3">
    <location>
        <begin position="17"/>
        <end position="959"/>
    </location>
</feature>